<proteinExistence type="predicted"/>
<dbReference type="AlphaFoldDB" id="A0A1R3VCF2"/>
<evidence type="ECO:0000313" key="1">
    <source>
        <dbReference type="EMBL" id="SIT57593.1"/>
    </source>
</evidence>
<keyword evidence="2" id="KW-1185">Reference proteome</keyword>
<sequence length="86" mass="9386">MSCFIVNRTAAPKTGLPNRLWKCAREAKERPDRGVGDELMALKDGRLLTRGTPDQIMQGDVLKGSFGVEMGVFAHPVTGQPIGYVQ</sequence>
<dbReference type="STRING" id="1631249.BQ8794_40192"/>
<gene>
    <name evidence="1" type="ORF">BQ8794_40192</name>
</gene>
<accession>A0A1R3VCF2</accession>
<dbReference type="Proteomes" id="UP000188388">
    <property type="component" value="Unassembled WGS sequence"/>
</dbReference>
<reference evidence="2" key="1">
    <citation type="submission" date="2017-01" db="EMBL/GenBank/DDBJ databases">
        <authorList>
            <person name="Brunel B."/>
        </authorList>
    </citation>
    <scope>NUCLEOTIDE SEQUENCE [LARGE SCALE GENOMIC DNA]</scope>
</reference>
<evidence type="ECO:0000313" key="2">
    <source>
        <dbReference type="Proteomes" id="UP000188388"/>
    </source>
</evidence>
<dbReference type="EMBL" id="FTPD01000034">
    <property type="protein sequence ID" value="SIT57593.1"/>
    <property type="molecule type" value="Genomic_DNA"/>
</dbReference>
<protein>
    <submittedName>
        <fullName evidence="1">Uncharacterized protein</fullName>
    </submittedName>
</protein>
<organism evidence="1 2">
    <name type="scientific">Mesorhizobium prunaredense</name>
    <dbReference type="NCBI Taxonomy" id="1631249"/>
    <lineage>
        <taxon>Bacteria</taxon>
        <taxon>Pseudomonadati</taxon>
        <taxon>Pseudomonadota</taxon>
        <taxon>Alphaproteobacteria</taxon>
        <taxon>Hyphomicrobiales</taxon>
        <taxon>Phyllobacteriaceae</taxon>
        <taxon>Mesorhizobium</taxon>
    </lineage>
</organism>
<name>A0A1R3VCF2_9HYPH</name>